<feature type="domain" description="HTH tetR-type" evidence="4">
    <location>
        <begin position="13"/>
        <end position="73"/>
    </location>
</feature>
<dbReference type="InterPro" id="IPR050624">
    <property type="entry name" value="HTH-type_Tx_Regulator"/>
</dbReference>
<dbReference type="EMBL" id="JAOYEY010000047">
    <property type="protein sequence ID" value="MCV9887792.1"/>
    <property type="molecule type" value="Genomic_DNA"/>
</dbReference>
<dbReference type="Pfam" id="PF00440">
    <property type="entry name" value="TetR_N"/>
    <property type="match status" value="1"/>
</dbReference>
<evidence type="ECO:0000256" key="1">
    <source>
        <dbReference type="ARBA" id="ARBA00022491"/>
    </source>
</evidence>
<dbReference type="PANTHER" id="PTHR43479">
    <property type="entry name" value="ACREF/ENVCD OPERON REPRESSOR-RELATED"/>
    <property type="match status" value="1"/>
</dbReference>
<keyword evidence="6" id="KW-1185">Reference proteome</keyword>
<keyword evidence="2 3" id="KW-0238">DNA-binding</keyword>
<name>A0ABT3DLD5_9BACI</name>
<dbReference type="PROSITE" id="PS50977">
    <property type="entry name" value="HTH_TETR_2"/>
    <property type="match status" value="1"/>
</dbReference>
<comment type="caution">
    <text evidence="5">The sequence shown here is derived from an EMBL/GenBank/DDBJ whole genome shotgun (WGS) entry which is preliminary data.</text>
</comment>
<dbReference type="Gene3D" id="1.10.10.60">
    <property type="entry name" value="Homeodomain-like"/>
    <property type="match status" value="1"/>
</dbReference>
<dbReference type="InterPro" id="IPR001647">
    <property type="entry name" value="HTH_TetR"/>
</dbReference>
<evidence type="ECO:0000313" key="5">
    <source>
        <dbReference type="EMBL" id="MCV9887792.1"/>
    </source>
</evidence>
<evidence type="ECO:0000313" key="6">
    <source>
        <dbReference type="Proteomes" id="UP001526147"/>
    </source>
</evidence>
<sequence length="197" mass="22023">MGQRGRKQGSIGVKSKAKLLSIATDEFATNGFHETKISNIVKKAGVTQPTFYLYFHSKEAIFQELVSHFRTKLTDLTKESRLESGLDVNTLPGRIAVGLSAIFHFLNEDHQLTKIGFFISTEADDIKSQIADLIASNLVSEQKDGYFRKDIDMRIVADGLVGVIERLTVTSLFKGLKKPDELAREIVDLFLYGLQNQ</sequence>
<organism evidence="5 6">
    <name type="scientific">Metabacillus halosaccharovorans</name>
    <dbReference type="NCBI Taxonomy" id="930124"/>
    <lineage>
        <taxon>Bacteria</taxon>
        <taxon>Bacillati</taxon>
        <taxon>Bacillota</taxon>
        <taxon>Bacilli</taxon>
        <taxon>Bacillales</taxon>
        <taxon>Bacillaceae</taxon>
        <taxon>Metabacillus</taxon>
    </lineage>
</organism>
<dbReference type="InterPro" id="IPR009057">
    <property type="entry name" value="Homeodomain-like_sf"/>
</dbReference>
<accession>A0ABT3DLD5</accession>
<protein>
    <submittedName>
        <fullName evidence="5">TetR/AcrR family transcriptional regulator</fullName>
    </submittedName>
</protein>
<dbReference type="SUPFAM" id="SSF46689">
    <property type="entry name" value="Homeodomain-like"/>
    <property type="match status" value="1"/>
</dbReference>
<dbReference type="RefSeq" id="WP_264143997.1">
    <property type="nucleotide sequence ID" value="NZ_JAOYEY010000047.1"/>
</dbReference>
<evidence type="ECO:0000256" key="2">
    <source>
        <dbReference type="ARBA" id="ARBA00023125"/>
    </source>
</evidence>
<keyword evidence="1" id="KW-0678">Repressor</keyword>
<dbReference type="SUPFAM" id="SSF48498">
    <property type="entry name" value="Tetracyclin repressor-like, C-terminal domain"/>
    <property type="match status" value="1"/>
</dbReference>
<evidence type="ECO:0000256" key="3">
    <source>
        <dbReference type="PROSITE-ProRule" id="PRU00335"/>
    </source>
</evidence>
<dbReference type="InterPro" id="IPR036271">
    <property type="entry name" value="Tet_transcr_reg_TetR-rel_C_sf"/>
</dbReference>
<evidence type="ECO:0000259" key="4">
    <source>
        <dbReference type="PROSITE" id="PS50977"/>
    </source>
</evidence>
<reference evidence="5 6" key="1">
    <citation type="submission" date="2022-10" db="EMBL/GenBank/DDBJ databases">
        <title>Draft genome assembly of moderately radiation resistant bacterium Metabacillus halosaccharovorans.</title>
        <authorList>
            <person name="Pal S."/>
            <person name="Gopinathan A."/>
        </authorList>
    </citation>
    <scope>NUCLEOTIDE SEQUENCE [LARGE SCALE GENOMIC DNA]</scope>
    <source>
        <strain evidence="5 6">VITHBRA001</strain>
    </source>
</reference>
<dbReference type="PANTHER" id="PTHR43479:SF8">
    <property type="entry name" value="TRANSCRIPTIONAL REGULATOR, TETR FAMILY"/>
    <property type="match status" value="1"/>
</dbReference>
<proteinExistence type="predicted"/>
<dbReference type="Gene3D" id="1.10.357.10">
    <property type="entry name" value="Tetracycline Repressor, domain 2"/>
    <property type="match status" value="1"/>
</dbReference>
<gene>
    <name evidence="5" type="ORF">OIH86_19285</name>
</gene>
<dbReference type="PRINTS" id="PR00455">
    <property type="entry name" value="HTHTETR"/>
</dbReference>
<dbReference type="Proteomes" id="UP001526147">
    <property type="component" value="Unassembled WGS sequence"/>
</dbReference>
<feature type="DNA-binding region" description="H-T-H motif" evidence="3">
    <location>
        <begin position="36"/>
        <end position="55"/>
    </location>
</feature>